<proteinExistence type="predicted"/>
<dbReference type="KEGG" id="vg:26637886"/>
<dbReference type="GeneID" id="26637886"/>
<reference evidence="1 2" key="1">
    <citation type="journal article" date="2015" name="Environ. Microbiol.">
        <title>Novel viral genomes identified from six metagenomes reveal wide distribution of archaeal viruses and high viral diversity in terrestrial hot springs.</title>
        <authorList>
            <person name="Gudbergsdottir S.R."/>
            <person name="Menzel P."/>
            <person name="Krogh A."/>
            <person name="Young M."/>
            <person name="Peng X."/>
        </authorList>
    </citation>
    <scope>NUCLEOTIDE SEQUENCE [LARGE SCALE GENOMIC DNA]</scope>
    <source>
        <strain evidence="1 2">ABV2</strain>
    </source>
</reference>
<dbReference type="RefSeq" id="YP_009211318.1">
    <property type="nucleotide sequence ID" value="NC_028938.1"/>
</dbReference>
<evidence type="ECO:0000313" key="1">
    <source>
        <dbReference type="EMBL" id="ALG96796.1"/>
    </source>
</evidence>
<dbReference type="Proteomes" id="UP000202536">
    <property type="component" value="Segment"/>
</dbReference>
<accession>A0A0N7FYX0</accession>
<dbReference type="EMBL" id="KP282673">
    <property type="protein sequence ID" value="ALG96796.1"/>
    <property type="molecule type" value="Genomic_DNA"/>
</dbReference>
<protein>
    <submittedName>
        <fullName evidence="1">Uncharacterized protein</fullName>
    </submittedName>
</protein>
<keyword evidence="2" id="KW-1185">Reference proteome</keyword>
<organism evidence="1 2">
    <name type="scientific">Acidianus bottle-shaped virus 2 strain ABV2</name>
    <dbReference type="NCBI Taxonomy" id="1732173"/>
    <lineage>
        <taxon>Viruses</taxon>
        <taxon>Viruses incertae sedis</taxon>
        <taxon>Ampullaviridae</taxon>
        <taxon>Bottigliavirus</taxon>
        <taxon>Bottigliavirus puteoliense</taxon>
        <taxon>Bottigliavirus ABV2</taxon>
    </lineage>
</organism>
<sequence length="142" mass="16314">MTENGEKEQVLDGLNLIDTLFSNLEDLIFDVYDKVKNNDDVGKTQEIVDAVNRSISTIRVTIEYINDNIQSGKVKDGLEFYNTWITYLNRTLNLSIDDDRLLNTIFAIITDVIIDVYRSFRDFKKQIEESINGNKPITTGEV</sequence>
<evidence type="ECO:0000313" key="2">
    <source>
        <dbReference type="Proteomes" id="UP000202536"/>
    </source>
</evidence>
<name>A0A0N7FYX0_9VIRU</name>